<dbReference type="InterPro" id="IPR045851">
    <property type="entry name" value="AMP-bd_C_sf"/>
</dbReference>
<dbReference type="Pfam" id="PF00550">
    <property type="entry name" value="PP-binding"/>
    <property type="match status" value="2"/>
</dbReference>
<dbReference type="Pfam" id="PF00975">
    <property type="entry name" value="Thioesterase"/>
    <property type="match status" value="1"/>
</dbReference>
<gene>
    <name evidence="6" type="ORF">MSAN_02239600</name>
</gene>
<dbReference type="PROSITE" id="PS00455">
    <property type="entry name" value="AMP_BINDING"/>
    <property type="match status" value="2"/>
</dbReference>
<reference evidence="6" key="1">
    <citation type="submission" date="2020-05" db="EMBL/GenBank/DDBJ databases">
        <title>Mycena genomes resolve the evolution of fungal bioluminescence.</title>
        <authorList>
            <person name="Tsai I.J."/>
        </authorList>
    </citation>
    <scope>NUCLEOTIDE SEQUENCE</scope>
    <source>
        <strain evidence="6">160909Yilan</strain>
    </source>
</reference>
<dbReference type="InterPro" id="IPR042099">
    <property type="entry name" value="ANL_N_sf"/>
</dbReference>
<dbReference type="InterPro" id="IPR006162">
    <property type="entry name" value="Ppantetheine_attach_site"/>
</dbReference>
<keyword evidence="1" id="KW-0596">Phosphopantetheine</keyword>
<evidence type="ECO:0000313" key="7">
    <source>
        <dbReference type="Proteomes" id="UP000623467"/>
    </source>
</evidence>
<dbReference type="InterPro" id="IPR001031">
    <property type="entry name" value="Thioesterase"/>
</dbReference>
<dbReference type="SUPFAM" id="SSF56801">
    <property type="entry name" value="Acetyl-CoA synthetase-like"/>
    <property type="match status" value="2"/>
</dbReference>
<dbReference type="InterPro" id="IPR041698">
    <property type="entry name" value="Methyltransf_25"/>
</dbReference>
<protein>
    <submittedName>
        <fullName evidence="6">Non-ribosomal peptide synthetase</fullName>
    </submittedName>
</protein>
<evidence type="ECO:0000256" key="3">
    <source>
        <dbReference type="ARBA" id="ARBA00022598"/>
    </source>
</evidence>
<dbReference type="SUPFAM" id="SSF53335">
    <property type="entry name" value="S-adenosyl-L-methionine-dependent methyltransferases"/>
    <property type="match status" value="1"/>
</dbReference>
<dbReference type="InterPro" id="IPR029063">
    <property type="entry name" value="SAM-dependent_MTases_sf"/>
</dbReference>
<dbReference type="PANTHER" id="PTHR45527">
    <property type="entry name" value="NONRIBOSOMAL PEPTIDE SYNTHETASE"/>
    <property type="match status" value="1"/>
</dbReference>
<dbReference type="CDD" id="cd02440">
    <property type="entry name" value="AdoMet_MTases"/>
    <property type="match status" value="1"/>
</dbReference>
<dbReference type="InterPro" id="IPR001242">
    <property type="entry name" value="Condensation_dom"/>
</dbReference>
<feature type="domain" description="Carrier" evidence="5">
    <location>
        <begin position="2224"/>
        <end position="2301"/>
    </location>
</feature>
<dbReference type="Gene3D" id="3.40.50.12780">
    <property type="entry name" value="N-terminal domain of ligase-like"/>
    <property type="match status" value="1"/>
</dbReference>
<dbReference type="InterPro" id="IPR029058">
    <property type="entry name" value="AB_hydrolase_fold"/>
</dbReference>
<dbReference type="InterPro" id="IPR010071">
    <property type="entry name" value="AA_adenyl_dom"/>
</dbReference>
<dbReference type="CDD" id="cd05930">
    <property type="entry name" value="A_NRPS"/>
    <property type="match status" value="2"/>
</dbReference>
<dbReference type="PROSITE" id="PS50075">
    <property type="entry name" value="CARRIER"/>
    <property type="match status" value="2"/>
</dbReference>
<dbReference type="Pfam" id="PF00668">
    <property type="entry name" value="Condensation"/>
    <property type="match status" value="1"/>
</dbReference>
<dbReference type="OrthoDB" id="408177at2759"/>
<dbReference type="Pfam" id="PF13649">
    <property type="entry name" value="Methyltransf_25"/>
    <property type="match status" value="1"/>
</dbReference>
<dbReference type="GO" id="GO:0016874">
    <property type="term" value="F:ligase activity"/>
    <property type="evidence" value="ECO:0007669"/>
    <property type="project" value="UniProtKB-KW"/>
</dbReference>
<comment type="caution">
    <text evidence="6">The sequence shown here is derived from an EMBL/GenBank/DDBJ whole genome shotgun (WGS) entry which is preliminary data.</text>
</comment>
<dbReference type="Gene3D" id="3.40.50.980">
    <property type="match status" value="2"/>
</dbReference>
<dbReference type="EMBL" id="JACAZH010000033">
    <property type="protein sequence ID" value="KAF7337661.1"/>
    <property type="molecule type" value="Genomic_DNA"/>
</dbReference>
<evidence type="ECO:0000259" key="5">
    <source>
        <dbReference type="PROSITE" id="PS50075"/>
    </source>
</evidence>
<dbReference type="Gene3D" id="3.30.559.10">
    <property type="entry name" value="Chloramphenicol acetyltransferase-like domain"/>
    <property type="match status" value="1"/>
</dbReference>
<evidence type="ECO:0000313" key="6">
    <source>
        <dbReference type="EMBL" id="KAF7337661.1"/>
    </source>
</evidence>
<evidence type="ECO:0000256" key="1">
    <source>
        <dbReference type="ARBA" id="ARBA00022450"/>
    </source>
</evidence>
<evidence type="ECO:0000256" key="2">
    <source>
        <dbReference type="ARBA" id="ARBA00022553"/>
    </source>
</evidence>
<dbReference type="InterPro" id="IPR020845">
    <property type="entry name" value="AMP-binding_CS"/>
</dbReference>
<dbReference type="InterPro" id="IPR020806">
    <property type="entry name" value="PKS_PP-bd"/>
</dbReference>
<dbReference type="GO" id="GO:0031177">
    <property type="term" value="F:phosphopantetheine binding"/>
    <property type="evidence" value="ECO:0007669"/>
    <property type="project" value="InterPro"/>
</dbReference>
<dbReference type="Gene3D" id="3.30.300.30">
    <property type="match status" value="3"/>
</dbReference>
<dbReference type="SUPFAM" id="SSF47336">
    <property type="entry name" value="ACP-like"/>
    <property type="match status" value="2"/>
</dbReference>
<dbReference type="GO" id="GO:0043041">
    <property type="term" value="P:amino acid activation for nonribosomal peptide biosynthetic process"/>
    <property type="evidence" value="ECO:0007669"/>
    <property type="project" value="TreeGrafter"/>
</dbReference>
<keyword evidence="4" id="KW-0511">Multifunctional enzyme</keyword>
<dbReference type="PROSITE" id="PS00012">
    <property type="entry name" value="PHOSPHOPANTETHEINE"/>
    <property type="match status" value="1"/>
</dbReference>
<dbReference type="Pfam" id="PF13193">
    <property type="entry name" value="AMP-binding_C"/>
    <property type="match status" value="1"/>
</dbReference>
<dbReference type="InterPro" id="IPR000873">
    <property type="entry name" value="AMP-dep_synth/lig_dom"/>
</dbReference>
<dbReference type="Gene3D" id="3.30.559.30">
    <property type="entry name" value="Nonribosomal peptide synthetase, condensation domain"/>
    <property type="match status" value="1"/>
</dbReference>
<dbReference type="InterPro" id="IPR009081">
    <property type="entry name" value="PP-bd_ACP"/>
</dbReference>
<dbReference type="NCBIfam" id="TIGR01733">
    <property type="entry name" value="AA-adenyl-dom"/>
    <property type="match status" value="2"/>
</dbReference>
<dbReference type="InterPro" id="IPR023213">
    <property type="entry name" value="CAT-like_dom_sf"/>
</dbReference>
<dbReference type="GO" id="GO:0005737">
    <property type="term" value="C:cytoplasm"/>
    <property type="evidence" value="ECO:0007669"/>
    <property type="project" value="TreeGrafter"/>
</dbReference>
<keyword evidence="7" id="KW-1185">Reference proteome</keyword>
<proteinExistence type="predicted"/>
<keyword evidence="2" id="KW-0597">Phosphoprotein</keyword>
<dbReference type="Gene3D" id="3.40.50.1820">
    <property type="entry name" value="alpha/beta hydrolase"/>
    <property type="match status" value="1"/>
</dbReference>
<organism evidence="6 7">
    <name type="scientific">Mycena sanguinolenta</name>
    <dbReference type="NCBI Taxonomy" id="230812"/>
    <lineage>
        <taxon>Eukaryota</taxon>
        <taxon>Fungi</taxon>
        <taxon>Dikarya</taxon>
        <taxon>Basidiomycota</taxon>
        <taxon>Agaricomycotina</taxon>
        <taxon>Agaricomycetes</taxon>
        <taxon>Agaricomycetidae</taxon>
        <taxon>Agaricales</taxon>
        <taxon>Marasmiineae</taxon>
        <taxon>Mycenaceae</taxon>
        <taxon>Mycena</taxon>
    </lineage>
</organism>
<dbReference type="SUPFAM" id="SSF52777">
    <property type="entry name" value="CoA-dependent acyltransferases"/>
    <property type="match status" value="2"/>
</dbReference>
<dbReference type="Gene3D" id="3.40.50.150">
    <property type="entry name" value="Vaccinia Virus protein VP39"/>
    <property type="match status" value="1"/>
</dbReference>
<dbReference type="CDD" id="cd19531">
    <property type="entry name" value="LCL_NRPS-like"/>
    <property type="match status" value="1"/>
</dbReference>
<dbReference type="InterPro" id="IPR025110">
    <property type="entry name" value="AMP-bd_C"/>
</dbReference>
<dbReference type="SMART" id="SM00823">
    <property type="entry name" value="PKS_PP"/>
    <property type="match status" value="2"/>
</dbReference>
<keyword evidence="3" id="KW-0436">Ligase</keyword>
<feature type="domain" description="Carrier" evidence="5">
    <location>
        <begin position="738"/>
        <end position="815"/>
    </location>
</feature>
<accession>A0A8H7CIL6</accession>
<dbReference type="GO" id="GO:0044550">
    <property type="term" value="P:secondary metabolite biosynthetic process"/>
    <property type="evidence" value="ECO:0007669"/>
    <property type="project" value="TreeGrafter"/>
</dbReference>
<dbReference type="Proteomes" id="UP000623467">
    <property type="component" value="Unassembled WGS sequence"/>
</dbReference>
<dbReference type="PANTHER" id="PTHR45527:SF1">
    <property type="entry name" value="FATTY ACID SYNTHASE"/>
    <property type="match status" value="1"/>
</dbReference>
<dbReference type="Gene3D" id="2.30.38.10">
    <property type="entry name" value="Luciferase, Domain 3"/>
    <property type="match status" value="1"/>
</dbReference>
<dbReference type="Gene3D" id="1.10.1200.10">
    <property type="entry name" value="ACP-like"/>
    <property type="match status" value="1"/>
</dbReference>
<dbReference type="SUPFAM" id="SSF53474">
    <property type="entry name" value="alpha/beta-Hydrolases"/>
    <property type="match status" value="1"/>
</dbReference>
<dbReference type="InterPro" id="IPR036736">
    <property type="entry name" value="ACP-like_sf"/>
</dbReference>
<evidence type="ECO:0000256" key="4">
    <source>
        <dbReference type="ARBA" id="ARBA00023268"/>
    </source>
</evidence>
<name>A0A8H7CIL6_9AGAR</name>
<sequence>MSCPTPLALPADFTSLLDGSRVVGTINVPLAEKDILKSLESRLCSLLQVDLTDAVASIFCATLSRIVGHPDGKIGYSKAPGNFQMLCFDISPSDTISDLVLAQFKNVHHHGSQASRIIIACHEEKDFASSSVDCRWLLVPEEHGGLGIRITFDSRVYCPTSLETYAQVFARFIHASASDCHFNLTSSSICTPADVLQLRQWNCTAKEPCHVSSAGELFRRIAANHPDNVAVTNGGADGMSLTYRELDRCSDALALWLIDHGFGGPEETIVGVWQTRDVMLVVSYIACLKAGCAYMPLEMHLPADRMRIMLETTKSPLVLVNNPRSDFPCSDLVQCFDVNGAEIRAHLSQAADSHSLARLPDLTPEKLALITFTSGSTGVPKAVMVQHSSLLNFALWDIDGFTSDFRTPLILNVAFDISTGEIWMPLAHGATLVCYQSSDTFDALHLADFLEKEKISGFMAPVPLVRALLDVGYFARDLPWFRYVGSGGDAAYLETTAAIMQLKPAISVINSYGPSETTIFVTEFVTPHDYRRRNIPIGRSTANNGCYAVDGNLNPVPAGVCGELFVTGRNLTRGYLGQPQATAAKFIQLHESHPLGAIRGYCTGDLVRQLSSGDFEFLRRKDEGQIKLRGYRIELGEIEQVLQLHRDVTSALVVLCKRGNNNDCLVAYLISASTLNMDELRETAKSRMPVYMVPSIFLQVPAFALTRTGKLDRKTMSSPDFVQQMTSKIPSTAPTNTTLLTPHELTIKKLFAEALGIDGKLLGLEESFFDLGGNSLIAVRIVASIRRTFSITLTISDFMDHATVLGVSRLIMQSEMTNEPTVMSAPLVHTDSSLFPASQEQTNLWVEEQMNPGLSTYNTGSQRKLSGPFNVPAMLQAFIALVSRHDALRMTFEMRGDTLFQRVRPYKYKDKDDIIRLYEVGDEDQARAILAEHATRIFDLTTDFPIRAAIVTVNATTHFISIIIHHIVTDGWSAGLIDTDLTLLYNTFLVHPSAQPPLEPLPFTFGDAATWRSQFAGSQLVKDQLQYWTTQLRGSRPLELFTDYIRPSKLSGRAAELEFNIDSDTLTALRRLASTYRTSLYVILLVAFRALIYRSNGEEDGMLGMVNANRPLPELNNIVGFFVNSHALRLPVSPESTFVDLIQVTREVVIDALEHSHATFRDVVAALSPERNIARRSLIQLALVLQDFTGGSDNQFGRGLRDVTHEEIRIPSSNLDLSIHLFSQQATLHGYMMYQTDLFSHETIRTILENFQRVVGALVASPHSNIASMDMLMPADLISLETWNRTNVDSILPKSLVHGFRSTVAAYSSSLAVDDGSISLTYEELDQRSDRLASWLAMKGVQKGSVVGVSMPRSSLLVVAYLSCLKAGLVYMPLDKSLPPARMRAMAQMANCQLFLTSGDCLLKNEIECVNLNDQSNIFLATPIVPLPEIDEDAISCVIFTSGSTGVPKGCVVKQKGMINLCSPNTTQWPGRARNALSSSIAFDPSGFQIFTSLLTGAPLCCLPDEGVFNPRQFVQALLDFDVQRCYITPSMLSSLMVAGDNDWLEQSSLEVIFLGGEKLDPLKIMDVLRRKPTIRIFSSYGPAEASVRSASYEQVSDLRASPLPLRQIPLGRPLRNTQIYVVDHNLHPVPAGMVGQIILSGPHLNPGYVNQPEQTAKVYKILPSSSVLGARRIYLTGDLGYWTSEGQLQFVGRADKQVKVRGQRLETSEVERALESHPYVKASSVVVVKDEERELLVGYIVLSGVLTNPNDLVEMWTERYNEDERCEDWLGAPEQHDSVRWRSMLNGSFIPPEQMDEWLDDAIQQIDARPSDRVLEIGVGTGQIALKLVDRVAQFTGVDLSRPAIDYLQSQVDQRGFGDKTALHVATAHEFSRPLSDCDFSLVIINSVAQYFPSGDYLADVIKQASQTMKSGGRIFLGDIRSYGLIEYHNTQRALGSLPSHASVTDVRKMLEGFSTTQTELLLNPSFFFNLQHRLPGITHVKILPKVMSARNELSRYRYNVVLHVAEQPTLVKPSTWVDFSAVDTPVQELRSVLRDSDESAIGLTKIRVLDLERIYSLRTQIDASDAEETAASLHSHLALSLGELSSPHALRLAAAQEGWAAFFDYSLQGFGSDCNYLQAIFVRTSSLPTTERSIAGGFDVPAILPGPKCNTIAGPAADLVQVKERIVAHVRETLPPYMVPHIVTLDAFPLTVGGKMDSRLLASAQFFDAHDEEKSSERTIESPVTETERQVLEIFSRVLKRPADKIDTRESLFNLGGHSLMATMVVAIIRRELGVEVSMATFFLRPCVRDVAANIDSLRSSISSGSISSEIDDEVAAFARTTLIVNQDRPDPTLFMFPESSGFASTYSSAFPHISHKVVVFGDDYWGQTIAPKVTIHTLATAGVAKILKHQPTGPYYLAGWSLGGFVALEAAAQLQALGKPVELVVLFDSRYSSMKGTGEGGGLERRA</sequence>
<dbReference type="Pfam" id="PF00501">
    <property type="entry name" value="AMP-binding"/>
    <property type="match status" value="2"/>
</dbReference>